<keyword evidence="1" id="KW-0378">Hydrolase</keyword>
<dbReference type="InterPro" id="IPR036412">
    <property type="entry name" value="HAD-like_sf"/>
</dbReference>
<sequence length="271" mass="30727">MEDIRLIATDMDGTFLNSAGSFDYERLDKLLQEFDKQGLIFTVASGRGLLALNKLFADFVERIAVIAENGSSIQYKNKVLLERFMTEEQYLFLIDKILENPYNQGTELLLSGKKAAYILADSPQSYVEKMRYYYENICLVENFDHLDDDIFKITTNFPAEDINKGMVWLNKELPHMQAVTTGFESIDVILQGANKGFGLNRLCQALNIHADQVVAFGDDLNDFEMLTFAGRAVAPRNARAEIREIADDVIAHHQEESVIAYMEGMVKNGRI</sequence>
<dbReference type="NCBIfam" id="TIGR00099">
    <property type="entry name" value="Cof-subfamily"/>
    <property type="match status" value="1"/>
</dbReference>
<evidence type="ECO:0000313" key="1">
    <source>
        <dbReference type="EMBL" id="NMD48390.1"/>
    </source>
</evidence>
<dbReference type="NCBIfam" id="TIGR01484">
    <property type="entry name" value="HAD-SF-IIB"/>
    <property type="match status" value="1"/>
</dbReference>
<dbReference type="SFLD" id="SFLDG01140">
    <property type="entry name" value="C2.B:_Phosphomannomutase_and_P"/>
    <property type="match status" value="1"/>
</dbReference>
<dbReference type="GO" id="GO:0016791">
    <property type="term" value="F:phosphatase activity"/>
    <property type="evidence" value="ECO:0007669"/>
    <property type="project" value="UniProtKB-ARBA"/>
</dbReference>
<dbReference type="GO" id="GO:0000287">
    <property type="term" value="F:magnesium ion binding"/>
    <property type="evidence" value="ECO:0007669"/>
    <property type="project" value="TreeGrafter"/>
</dbReference>
<evidence type="ECO:0000313" key="2">
    <source>
        <dbReference type="Proteomes" id="UP000532121"/>
    </source>
</evidence>
<reference evidence="1 2" key="1">
    <citation type="submission" date="2020-04" db="EMBL/GenBank/DDBJ databases">
        <title>MicrobeNet Type strains.</title>
        <authorList>
            <person name="Nicholson A.C."/>
        </authorList>
    </citation>
    <scope>NUCLEOTIDE SEQUENCE [LARGE SCALE GENOMIC DNA]</scope>
    <source>
        <strain evidence="1 2">DSM 22768</strain>
    </source>
</reference>
<dbReference type="Proteomes" id="UP000532121">
    <property type="component" value="Unassembled WGS sequence"/>
</dbReference>
<dbReference type="InterPro" id="IPR023214">
    <property type="entry name" value="HAD_sf"/>
</dbReference>
<gene>
    <name evidence="1" type="ORF">HHO37_01580</name>
</gene>
<dbReference type="Gene3D" id="3.30.1240.10">
    <property type="match status" value="1"/>
</dbReference>
<dbReference type="SUPFAM" id="SSF56784">
    <property type="entry name" value="HAD-like"/>
    <property type="match status" value="1"/>
</dbReference>
<comment type="caution">
    <text evidence="1">The sequence shown here is derived from an EMBL/GenBank/DDBJ whole genome shotgun (WGS) entry which is preliminary data.</text>
</comment>
<dbReference type="Pfam" id="PF08282">
    <property type="entry name" value="Hydrolase_3"/>
    <property type="match status" value="1"/>
</dbReference>
<dbReference type="InterPro" id="IPR000150">
    <property type="entry name" value="Cof"/>
</dbReference>
<dbReference type="PANTHER" id="PTHR10000:SF53">
    <property type="entry name" value="5-AMINO-6-(5-PHOSPHO-D-RIBITYLAMINO)URACIL PHOSPHATASE YBJI-RELATED"/>
    <property type="match status" value="1"/>
</dbReference>
<accession>A0A7X9LC11</accession>
<dbReference type="PANTHER" id="PTHR10000">
    <property type="entry name" value="PHOSPHOSERINE PHOSPHATASE"/>
    <property type="match status" value="1"/>
</dbReference>
<dbReference type="SFLD" id="SFLDS00003">
    <property type="entry name" value="Haloacid_Dehalogenase"/>
    <property type="match status" value="1"/>
</dbReference>
<dbReference type="RefSeq" id="WP_193522929.1">
    <property type="nucleotide sequence ID" value="NZ_JABASA010000002.1"/>
</dbReference>
<dbReference type="CDD" id="cd07518">
    <property type="entry name" value="HAD_YbiV-Like"/>
    <property type="match status" value="1"/>
</dbReference>
<proteinExistence type="predicted"/>
<dbReference type="GO" id="GO:0005829">
    <property type="term" value="C:cytosol"/>
    <property type="evidence" value="ECO:0007669"/>
    <property type="project" value="TreeGrafter"/>
</dbReference>
<protein>
    <submittedName>
        <fullName evidence="1">HAD family hydrolase</fullName>
    </submittedName>
</protein>
<dbReference type="EMBL" id="JABASA010000002">
    <property type="protein sequence ID" value="NMD48390.1"/>
    <property type="molecule type" value="Genomic_DNA"/>
</dbReference>
<dbReference type="InterPro" id="IPR006379">
    <property type="entry name" value="HAD-SF_hydro_IIB"/>
</dbReference>
<name>A0A7X9LC11_STRRT</name>
<dbReference type="Gene3D" id="3.40.50.1000">
    <property type="entry name" value="HAD superfamily/HAD-like"/>
    <property type="match status" value="1"/>
</dbReference>
<dbReference type="AlphaFoldDB" id="A0A7X9LC11"/>
<organism evidence="1 2">
    <name type="scientific">Streptococcus ratti</name>
    <dbReference type="NCBI Taxonomy" id="1341"/>
    <lineage>
        <taxon>Bacteria</taxon>
        <taxon>Bacillati</taxon>
        <taxon>Bacillota</taxon>
        <taxon>Bacilli</taxon>
        <taxon>Lactobacillales</taxon>
        <taxon>Streptococcaceae</taxon>
        <taxon>Streptococcus</taxon>
    </lineage>
</organism>